<dbReference type="Proteomes" id="UP001548590">
    <property type="component" value="Unassembled WGS sequence"/>
</dbReference>
<accession>A0ABV2CQD7</accession>
<evidence type="ECO:0000313" key="1">
    <source>
        <dbReference type="EMBL" id="MET1490124.1"/>
    </source>
</evidence>
<name>A0ABV2CQD7_9RHOO</name>
<keyword evidence="2" id="KW-1185">Reference proteome</keyword>
<proteinExistence type="predicted"/>
<evidence type="ECO:0000313" key="2">
    <source>
        <dbReference type="Proteomes" id="UP001548590"/>
    </source>
</evidence>
<gene>
    <name evidence="1" type="ORF">ABVT11_09820</name>
</gene>
<dbReference type="RefSeq" id="WP_345923626.1">
    <property type="nucleotide sequence ID" value="NZ_JBDIVF010000001.1"/>
</dbReference>
<sequence length="80" mass="9052">MSNPEQSRAAFAEAAISAYLARQPFAADRIEGIHQWWIDWQGQIESIELTAQALERLKAAGVVECMPFGHTRIWRAARRA</sequence>
<comment type="caution">
    <text evidence="1">The sequence shown here is derived from an EMBL/GenBank/DDBJ whole genome shotgun (WGS) entry which is preliminary data.</text>
</comment>
<reference evidence="1 2" key="1">
    <citation type="submission" date="2024-07" db="EMBL/GenBank/DDBJ databases">
        <title>Uliginosibacterium paludis KCTC:42655.</title>
        <authorList>
            <person name="Kim M.K."/>
        </authorList>
    </citation>
    <scope>NUCLEOTIDE SEQUENCE [LARGE SCALE GENOMIC DNA]</scope>
    <source>
        <strain evidence="1 2">KCTC 42655</strain>
    </source>
</reference>
<organism evidence="1 2">
    <name type="scientific">Uliginosibacterium paludis</name>
    <dbReference type="NCBI Taxonomy" id="1615952"/>
    <lineage>
        <taxon>Bacteria</taxon>
        <taxon>Pseudomonadati</taxon>
        <taxon>Pseudomonadota</taxon>
        <taxon>Betaproteobacteria</taxon>
        <taxon>Rhodocyclales</taxon>
        <taxon>Zoogloeaceae</taxon>
        <taxon>Uliginosibacterium</taxon>
    </lineage>
</organism>
<protein>
    <submittedName>
        <fullName evidence="1">Uncharacterized protein</fullName>
    </submittedName>
</protein>
<dbReference type="EMBL" id="JBEWLZ010000004">
    <property type="protein sequence ID" value="MET1490124.1"/>
    <property type="molecule type" value="Genomic_DNA"/>
</dbReference>